<keyword evidence="2" id="KW-0489">Methyltransferase</keyword>
<dbReference type="AlphaFoldDB" id="K0YGK3"/>
<evidence type="ECO:0000259" key="1">
    <source>
        <dbReference type="Pfam" id="PF05050"/>
    </source>
</evidence>
<gene>
    <name evidence="2" type="ORF">HMPREF9719_00403</name>
</gene>
<dbReference type="InterPro" id="IPR029063">
    <property type="entry name" value="SAM-dependent_MTases_sf"/>
</dbReference>
<dbReference type="PANTHER" id="PTHR34203">
    <property type="entry name" value="METHYLTRANSFERASE, FKBM FAMILY PROTEIN"/>
    <property type="match status" value="1"/>
</dbReference>
<evidence type="ECO:0000313" key="3">
    <source>
        <dbReference type="Proteomes" id="UP000006078"/>
    </source>
</evidence>
<keyword evidence="2" id="KW-0808">Transferase</keyword>
<comment type="caution">
    <text evidence="2">The sequence shown here is derived from an EMBL/GenBank/DDBJ whole genome shotgun (WGS) entry which is preliminary data.</text>
</comment>
<reference evidence="2 3" key="1">
    <citation type="submission" date="2012-08" db="EMBL/GenBank/DDBJ databases">
        <title>The Genome Sequence of Turicella otitidis ATCC 51513.</title>
        <authorList>
            <consortium name="The Broad Institute Genome Sequencing Platform"/>
            <person name="Earl A."/>
            <person name="Ward D."/>
            <person name="Feldgarden M."/>
            <person name="Gevers D."/>
            <person name="Huys G."/>
            <person name="Walker B."/>
            <person name="Young S.K."/>
            <person name="Zeng Q."/>
            <person name="Gargeya S."/>
            <person name="Fitzgerald M."/>
            <person name="Haas B."/>
            <person name="Abouelleil A."/>
            <person name="Alvarado L."/>
            <person name="Arachchi H.M."/>
            <person name="Berlin A.M."/>
            <person name="Chapman S.B."/>
            <person name="Goldberg J."/>
            <person name="Griggs A."/>
            <person name="Gujja S."/>
            <person name="Hansen M."/>
            <person name="Howarth C."/>
            <person name="Imamovic A."/>
            <person name="Larimer J."/>
            <person name="McCowen C."/>
            <person name="Montmayeur A."/>
            <person name="Murphy C."/>
            <person name="Neiman D."/>
            <person name="Pearson M."/>
            <person name="Priest M."/>
            <person name="Roberts A."/>
            <person name="Saif S."/>
            <person name="Shea T."/>
            <person name="Sisk P."/>
            <person name="Sykes S."/>
            <person name="Wortman J."/>
            <person name="Nusbaum C."/>
            <person name="Birren B."/>
        </authorList>
    </citation>
    <scope>NUCLEOTIDE SEQUENCE [LARGE SCALE GENOMIC DNA]</scope>
    <source>
        <strain evidence="2 3">ATCC 51513</strain>
    </source>
</reference>
<dbReference type="PANTHER" id="PTHR34203:SF15">
    <property type="entry name" value="SLL1173 PROTEIN"/>
    <property type="match status" value="1"/>
</dbReference>
<dbReference type="STRING" id="29321.AAV33_08280"/>
<dbReference type="RefSeq" id="WP_004600293.1">
    <property type="nucleotide sequence ID" value="NZ_HF541865.1"/>
</dbReference>
<dbReference type="HOGENOM" id="CLU_082597_0_0_11"/>
<dbReference type="SUPFAM" id="SSF53335">
    <property type="entry name" value="S-adenosyl-L-methionine-dependent methyltransferases"/>
    <property type="match status" value="1"/>
</dbReference>
<dbReference type="eggNOG" id="COG2242">
    <property type="taxonomic scope" value="Bacteria"/>
</dbReference>
<dbReference type="GO" id="GO:0032259">
    <property type="term" value="P:methylation"/>
    <property type="evidence" value="ECO:0007669"/>
    <property type="project" value="UniProtKB-KW"/>
</dbReference>
<dbReference type="InterPro" id="IPR052514">
    <property type="entry name" value="SAM-dependent_MTase"/>
</dbReference>
<dbReference type="GO" id="GO:0008168">
    <property type="term" value="F:methyltransferase activity"/>
    <property type="evidence" value="ECO:0007669"/>
    <property type="project" value="UniProtKB-KW"/>
</dbReference>
<dbReference type="Gene3D" id="3.40.50.150">
    <property type="entry name" value="Vaccinia Virus protein VP39"/>
    <property type="match status" value="1"/>
</dbReference>
<proteinExistence type="predicted"/>
<dbReference type="EMBL" id="AHAE01000022">
    <property type="protein sequence ID" value="EJZ82672.1"/>
    <property type="molecule type" value="Genomic_DNA"/>
</dbReference>
<evidence type="ECO:0000313" key="2">
    <source>
        <dbReference type="EMBL" id="EJZ82672.1"/>
    </source>
</evidence>
<protein>
    <submittedName>
        <fullName evidence="2">FkbM family methyltransferase</fullName>
    </submittedName>
</protein>
<dbReference type="NCBIfam" id="TIGR01444">
    <property type="entry name" value="fkbM_fam"/>
    <property type="match status" value="1"/>
</dbReference>
<dbReference type="Pfam" id="PF05050">
    <property type="entry name" value="Methyltransf_21"/>
    <property type="match status" value="1"/>
</dbReference>
<sequence length="250" mass="27815">MNASISSRRPSGLLDAATGWASRHAWFIEDELEAFAGLIRPDSVCVDVGAEFGLYTSQMWLRSRAQVLAVEANPVLAGRLARAARLLGDRGRLTVKRAALGEEDGGEVRLAVPYRRGHAVYGRAYVADDLEPGEIYRDEFSETRVLSTPRRSLDSLIGELNLPRVDVLKADIEGAELEMIRGARRTLEKYHPVAMLEIEERHLEKYGHSAADVFDEMAALGYRAFALEGDRWRPTAGLVDGRRNYLFAAE</sequence>
<accession>K0YGK3</accession>
<organism evidence="2 3">
    <name type="scientific">Corynebacterium otitidis ATCC 51513</name>
    <dbReference type="NCBI Taxonomy" id="883169"/>
    <lineage>
        <taxon>Bacteria</taxon>
        <taxon>Bacillati</taxon>
        <taxon>Actinomycetota</taxon>
        <taxon>Actinomycetes</taxon>
        <taxon>Mycobacteriales</taxon>
        <taxon>Corynebacteriaceae</taxon>
        <taxon>Corynebacterium</taxon>
    </lineage>
</organism>
<dbReference type="InterPro" id="IPR006342">
    <property type="entry name" value="FkbM_mtfrase"/>
</dbReference>
<name>K0YGK3_9CORY</name>
<dbReference type="Proteomes" id="UP000006078">
    <property type="component" value="Unassembled WGS sequence"/>
</dbReference>
<feature type="domain" description="Methyltransferase FkbM" evidence="1">
    <location>
        <begin position="47"/>
        <end position="223"/>
    </location>
</feature>
<keyword evidence="3" id="KW-1185">Reference proteome</keyword>